<dbReference type="Proteomes" id="UP000246114">
    <property type="component" value="Unassembled WGS sequence"/>
</dbReference>
<dbReference type="EMBL" id="FOOE01000026">
    <property type="protein sequence ID" value="SFG10872.1"/>
    <property type="molecule type" value="Genomic_DNA"/>
</dbReference>
<dbReference type="SUPFAM" id="SSF158560">
    <property type="entry name" value="BH3980-like"/>
    <property type="match status" value="1"/>
</dbReference>
<organism evidence="3 4">
    <name type="scientific">Clostridium cadaveris</name>
    <dbReference type="NCBI Taxonomy" id="1529"/>
    <lineage>
        <taxon>Bacteria</taxon>
        <taxon>Bacillati</taxon>
        <taxon>Bacillota</taxon>
        <taxon>Clostridia</taxon>
        <taxon>Eubacteriales</taxon>
        <taxon>Clostridiaceae</taxon>
        <taxon>Clostridium</taxon>
    </lineage>
</organism>
<dbReference type="PANTHER" id="PTHR41307:SF1">
    <property type="entry name" value="MEMBRANE PROTEIN"/>
    <property type="match status" value="1"/>
</dbReference>
<keyword evidence="1" id="KW-0472">Membrane</keyword>
<evidence type="ECO:0000313" key="4">
    <source>
        <dbReference type="Proteomes" id="UP000182135"/>
    </source>
</evidence>
<dbReference type="RefSeq" id="WP_027639609.1">
    <property type="nucleotide sequence ID" value="NZ_BAAACD010000039.1"/>
</dbReference>
<feature type="transmembrane region" description="Helical" evidence="1">
    <location>
        <begin position="169"/>
        <end position="189"/>
    </location>
</feature>
<dbReference type="eggNOG" id="COG4817">
    <property type="taxonomic scope" value="Bacteria"/>
</dbReference>
<feature type="transmembrane region" description="Helical" evidence="1">
    <location>
        <begin position="195"/>
        <end position="215"/>
    </location>
</feature>
<evidence type="ECO:0008006" key="6">
    <source>
        <dbReference type="Google" id="ProtNLM"/>
    </source>
</evidence>
<gene>
    <name evidence="2" type="ORF">DBY38_01395</name>
    <name evidence="3" type="ORF">SAMN04487885_12616</name>
</gene>
<feature type="transmembrane region" description="Helical" evidence="1">
    <location>
        <begin position="136"/>
        <end position="154"/>
    </location>
</feature>
<dbReference type="EMBL" id="QAMZ01000005">
    <property type="protein sequence ID" value="PWL55610.1"/>
    <property type="molecule type" value="Genomic_DNA"/>
</dbReference>
<keyword evidence="1" id="KW-0812">Transmembrane</keyword>
<dbReference type="OrthoDB" id="1655249at2"/>
<dbReference type="AlphaFoldDB" id="A0A1I2P3T3"/>
<dbReference type="GeneID" id="90545528"/>
<reference evidence="2 5" key="2">
    <citation type="submission" date="2018-03" db="EMBL/GenBank/DDBJ databases">
        <title>The uncultured portion of the human microbiome is neutrally assembled.</title>
        <authorList>
            <person name="Jeraldo P."/>
            <person name="Boardman L."/>
            <person name="White B.A."/>
            <person name="Nelson H."/>
            <person name="Goldenfeld N."/>
            <person name="Chia N."/>
        </authorList>
    </citation>
    <scope>NUCLEOTIDE SEQUENCE [LARGE SCALE GENOMIC DNA]</scope>
    <source>
        <strain evidence="2">CIM:MAG 903</strain>
    </source>
</reference>
<accession>A0A1I2P3T3</accession>
<evidence type="ECO:0000256" key="1">
    <source>
        <dbReference type="SAM" id="Phobius"/>
    </source>
</evidence>
<keyword evidence="4" id="KW-1185">Reference proteome</keyword>
<dbReference type="Proteomes" id="UP000182135">
    <property type="component" value="Unassembled WGS sequence"/>
</dbReference>
<evidence type="ECO:0000313" key="5">
    <source>
        <dbReference type="Proteomes" id="UP000246114"/>
    </source>
</evidence>
<protein>
    <recommendedName>
        <fullName evidence="6">DUF1048 domain-containing protein</fullName>
    </recommendedName>
</protein>
<sequence length="226" mass="26197">MSSIDEKRKENNRISENLNEENLKIYTDFVCYLRVSDLSEEEQEEILSDVLLMFLEWQQDGKLIEAMVGGDLKKFADDTIAAVNPHKTIVQKIKENLSIVVESFCIMLTIDFIFLYFHKIIKGNVNMTYDYDLSMFFRWVIFIGIAYWIINYIGKNSFELSKSKKHDKLANFIFGASIAGLIIFTVIMSKILSSIVIFSLNITYVAIIVGVYWIYKGVNKFIIKSE</sequence>
<dbReference type="Gene3D" id="1.10.1900.10">
    <property type="entry name" value="c-terminal domain of poly(a) binding protein"/>
    <property type="match status" value="1"/>
</dbReference>
<proteinExistence type="predicted"/>
<dbReference type="PANTHER" id="PTHR41307">
    <property type="entry name" value="MEMBRANE PROTEIN-RELATED"/>
    <property type="match status" value="1"/>
</dbReference>
<evidence type="ECO:0000313" key="3">
    <source>
        <dbReference type="EMBL" id="SFG10872.1"/>
    </source>
</evidence>
<dbReference type="STRING" id="1529.SAMN04487885_12616"/>
<keyword evidence="1" id="KW-1133">Transmembrane helix</keyword>
<reference evidence="3 4" key="1">
    <citation type="submission" date="2016-10" db="EMBL/GenBank/DDBJ databases">
        <authorList>
            <person name="de Groot N.N."/>
        </authorList>
    </citation>
    <scope>NUCLEOTIDE SEQUENCE [LARGE SCALE GENOMIC DNA]</scope>
    <source>
        <strain evidence="3 4">NLAE-zl-G419</strain>
    </source>
</reference>
<evidence type="ECO:0000313" key="2">
    <source>
        <dbReference type="EMBL" id="PWL55610.1"/>
    </source>
</evidence>
<name>A0A1I2P3T3_9CLOT</name>
<feature type="transmembrane region" description="Helical" evidence="1">
    <location>
        <begin position="97"/>
        <end position="116"/>
    </location>
</feature>